<dbReference type="Pfam" id="PF00560">
    <property type="entry name" value="LRR_1"/>
    <property type="match status" value="4"/>
</dbReference>
<dbReference type="Proteomes" id="UP001054252">
    <property type="component" value="Unassembled WGS sequence"/>
</dbReference>
<organism evidence="15 16">
    <name type="scientific">Rubroshorea leprosula</name>
    <dbReference type="NCBI Taxonomy" id="152421"/>
    <lineage>
        <taxon>Eukaryota</taxon>
        <taxon>Viridiplantae</taxon>
        <taxon>Streptophyta</taxon>
        <taxon>Embryophyta</taxon>
        <taxon>Tracheophyta</taxon>
        <taxon>Spermatophyta</taxon>
        <taxon>Magnoliopsida</taxon>
        <taxon>eudicotyledons</taxon>
        <taxon>Gunneridae</taxon>
        <taxon>Pentapetalae</taxon>
        <taxon>rosids</taxon>
        <taxon>malvids</taxon>
        <taxon>Malvales</taxon>
        <taxon>Dipterocarpaceae</taxon>
        <taxon>Rubroshorea</taxon>
    </lineage>
</organism>
<evidence type="ECO:0000259" key="14">
    <source>
        <dbReference type="Pfam" id="PF08263"/>
    </source>
</evidence>
<comment type="subcellular location">
    <subcellularLocation>
        <location evidence="1">Cell membrane</location>
        <topology evidence="1">Single-pass type I membrane protein</topology>
    </subcellularLocation>
</comment>
<evidence type="ECO:0000256" key="10">
    <source>
        <dbReference type="ARBA" id="ARBA00023170"/>
    </source>
</evidence>
<evidence type="ECO:0000256" key="13">
    <source>
        <dbReference type="SAM" id="SignalP"/>
    </source>
</evidence>
<evidence type="ECO:0000256" key="8">
    <source>
        <dbReference type="ARBA" id="ARBA00022989"/>
    </source>
</evidence>
<dbReference type="Pfam" id="PF13855">
    <property type="entry name" value="LRR_8"/>
    <property type="match status" value="1"/>
</dbReference>
<sequence length="955" mass="107287">MASSSTHFFRLSLVFLMISFFQLSSHQQLCHKDEYLALMQFKDSFVIERQASTSPKVNLWQSQGVDCCSWEGIWCDQDTSHVIGLDLSNSCLFGSINSSSSLFRLGHLQYLNLALNDFNFSKIPSAVGNLSRLTYLNLFGSFFSGQIPHEISKLSNLAKLDLSFNLDYSNRGLLELKRPDLNSLAQNLTKLEWLDLSYVGINSPIPMALANVSSLTHLHFGQCGLLGKFPIDIFQLPKLQVLDLDNNWELSGSFPKFHSHSQLRALDVGNTTFSGELPISIGMLSSLEYLDVNSCNLSGWVPPSIGNLTKLHVLNLPNNSFKGENAPFFSNLTQLTQINLKLNQFTFSEVPSSLASLTHLMKIDLSYNQISGHFPSWISNLTNLTQLNLGSNMLQGSLPSSISRLKNLETLLVYFNNLSGIVEFDTFLELKSLKYLELGFNNFSLVIKTPTNGTIPKFKMLGLSFCNLREFPDFLRNQSELNVLSLGSNNIHGQIPSWILNLSASLWVLELSDNNFTSFEESFLVFPSSLMYLDLSSNFLKGSLPIPPLSILFYLVSGNMFSGEIPRQFCNLTFLQVLNLSHNNLTGTMLQCFGNLSSMLVLNLEGNNFHGPIPKTWETTNQLRAIKMGQNNLHGRLPRSLGNCKMLEFLDLGKNMIKDIFPSWLGALPELRILILHSNRFYGTISIKVPETGFLFPKLHIIDLSDNGFVGTLPIDFFARRNATANLDGETTTYLQAYKRHLMYNLLIVPIVFPYSMTITNKGEKREYPKILEVFSAMDLSCNKFDGEIPEVVGNLKRLQLLNLSNNILVGPIPTTLGYLANLEALDLSQNKLTGRIPTQLTRLNFLEVFNVSHNHLTGPIPKGQQFDTFENSSFDGNSELCGMPLSRKCDYYNSENLPPASSTFEGNEDSGLLAEFDWKLVLLGYGCGFLIGVVIGNIVFTRKRKWFMQTFRIW</sequence>
<feature type="chain" id="PRO_5043450527" description="Leucine-rich repeat-containing N-terminal plant-type domain-containing protein" evidence="13">
    <location>
        <begin position="27"/>
        <end position="955"/>
    </location>
</feature>
<comment type="similarity">
    <text evidence="2">Belongs to the RLP family.</text>
</comment>
<evidence type="ECO:0000256" key="1">
    <source>
        <dbReference type="ARBA" id="ARBA00004251"/>
    </source>
</evidence>
<keyword evidence="11" id="KW-0325">Glycoprotein</keyword>
<dbReference type="AlphaFoldDB" id="A0AAV5JKU0"/>
<proteinExistence type="inferred from homology"/>
<evidence type="ECO:0000256" key="3">
    <source>
        <dbReference type="ARBA" id="ARBA00022475"/>
    </source>
</evidence>
<dbReference type="PANTHER" id="PTHR48061">
    <property type="entry name" value="LEUCINE-RICH REPEAT RECEPTOR PROTEIN KINASE EMS1-LIKE-RELATED"/>
    <property type="match status" value="1"/>
</dbReference>
<feature type="domain" description="Leucine-rich repeat-containing N-terminal plant-type" evidence="14">
    <location>
        <begin position="31"/>
        <end position="76"/>
    </location>
</feature>
<dbReference type="SMART" id="SM00365">
    <property type="entry name" value="LRR_SD22"/>
    <property type="match status" value="4"/>
</dbReference>
<dbReference type="SUPFAM" id="SSF52047">
    <property type="entry name" value="RNI-like"/>
    <property type="match status" value="1"/>
</dbReference>
<dbReference type="InterPro" id="IPR003591">
    <property type="entry name" value="Leu-rich_rpt_typical-subtyp"/>
</dbReference>
<evidence type="ECO:0000313" key="16">
    <source>
        <dbReference type="Proteomes" id="UP001054252"/>
    </source>
</evidence>
<dbReference type="SUPFAM" id="SSF52058">
    <property type="entry name" value="L domain-like"/>
    <property type="match status" value="1"/>
</dbReference>
<evidence type="ECO:0000256" key="4">
    <source>
        <dbReference type="ARBA" id="ARBA00022614"/>
    </source>
</evidence>
<evidence type="ECO:0000256" key="11">
    <source>
        <dbReference type="ARBA" id="ARBA00023180"/>
    </source>
</evidence>
<dbReference type="InterPro" id="IPR032675">
    <property type="entry name" value="LRR_dom_sf"/>
</dbReference>
<keyword evidence="5 12" id="KW-0812">Transmembrane</keyword>
<evidence type="ECO:0000256" key="6">
    <source>
        <dbReference type="ARBA" id="ARBA00022729"/>
    </source>
</evidence>
<keyword evidence="9 12" id="KW-0472">Membrane</keyword>
<gene>
    <name evidence="15" type="ORF">SLEP1_g26149</name>
</gene>
<dbReference type="Gene3D" id="3.80.10.10">
    <property type="entry name" value="Ribonuclease Inhibitor"/>
    <property type="match status" value="4"/>
</dbReference>
<dbReference type="SMART" id="SM00369">
    <property type="entry name" value="LRR_TYP"/>
    <property type="match status" value="7"/>
</dbReference>
<keyword evidence="6 13" id="KW-0732">Signal</keyword>
<feature type="signal peptide" evidence="13">
    <location>
        <begin position="1"/>
        <end position="26"/>
    </location>
</feature>
<dbReference type="InterPro" id="IPR046956">
    <property type="entry name" value="RLP23-like"/>
</dbReference>
<dbReference type="FunFam" id="3.80.10.10:FF:000111">
    <property type="entry name" value="LRR receptor-like serine/threonine-protein kinase ERECTA"/>
    <property type="match status" value="1"/>
</dbReference>
<protein>
    <recommendedName>
        <fullName evidence="14">Leucine-rich repeat-containing N-terminal plant-type domain-containing protein</fullName>
    </recommendedName>
</protein>
<keyword evidence="4" id="KW-0433">Leucine-rich repeat</keyword>
<dbReference type="Pfam" id="PF08263">
    <property type="entry name" value="LRRNT_2"/>
    <property type="match status" value="1"/>
</dbReference>
<dbReference type="EMBL" id="BPVZ01000043">
    <property type="protein sequence ID" value="GKV15354.1"/>
    <property type="molecule type" value="Genomic_DNA"/>
</dbReference>
<evidence type="ECO:0000313" key="15">
    <source>
        <dbReference type="EMBL" id="GKV15354.1"/>
    </source>
</evidence>
<dbReference type="PRINTS" id="PR00019">
    <property type="entry name" value="LEURICHRPT"/>
</dbReference>
<comment type="caution">
    <text evidence="15">The sequence shown here is derived from an EMBL/GenBank/DDBJ whole genome shotgun (WGS) entry which is preliminary data.</text>
</comment>
<evidence type="ECO:0000256" key="12">
    <source>
        <dbReference type="SAM" id="Phobius"/>
    </source>
</evidence>
<reference evidence="15 16" key="1">
    <citation type="journal article" date="2021" name="Commun. Biol.">
        <title>The genome of Shorea leprosula (Dipterocarpaceae) highlights the ecological relevance of drought in aseasonal tropical rainforests.</title>
        <authorList>
            <person name="Ng K.K.S."/>
            <person name="Kobayashi M.J."/>
            <person name="Fawcett J.A."/>
            <person name="Hatakeyama M."/>
            <person name="Paape T."/>
            <person name="Ng C.H."/>
            <person name="Ang C.C."/>
            <person name="Tnah L.H."/>
            <person name="Lee C.T."/>
            <person name="Nishiyama T."/>
            <person name="Sese J."/>
            <person name="O'Brien M.J."/>
            <person name="Copetti D."/>
            <person name="Mohd Noor M.I."/>
            <person name="Ong R.C."/>
            <person name="Putra M."/>
            <person name="Sireger I.Z."/>
            <person name="Indrioko S."/>
            <person name="Kosugi Y."/>
            <person name="Izuno A."/>
            <person name="Isagi Y."/>
            <person name="Lee S.L."/>
            <person name="Shimizu K.K."/>
        </authorList>
    </citation>
    <scope>NUCLEOTIDE SEQUENCE [LARGE SCALE GENOMIC DNA]</scope>
    <source>
        <strain evidence="15">214</strain>
    </source>
</reference>
<keyword evidence="10" id="KW-0675">Receptor</keyword>
<evidence type="ECO:0000256" key="2">
    <source>
        <dbReference type="ARBA" id="ARBA00009592"/>
    </source>
</evidence>
<dbReference type="InterPro" id="IPR013210">
    <property type="entry name" value="LRR_N_plant-typ"/>
</dbReference>
<evidence type="ECO:0000256" key="5">
    <source>
        <dbReference type="ARBA" id="ARBA00022692"/>
    </source>
</evidence>
<keyword evidence="3" id="KW-1003">Cell membrane</keyword>
<name>A0AAV5JKU0_9ROSI</name>
<dbReference type="GO" id="GO:0005886">
    <property type="term" value="C:plasma membrane"/>
    <property type="evidence" value="ECO:0007669"/>
    <property type="project" value="UniProtKB-SubCell"/>
</dbReference>
<dbReference type="InterPro" id="IPR001611">
    <property type="entry name" value="Leu-rich_rpt"/>
</dbReference>
<evidence type="ECO:0000256" key="9">
    <source>
        <dbReference type="ARBA" id="ARBA00023136"/>
    </source>
</evidence>
<dbReference type="FunFam" id="3.80.10.10:FF:000095">
    <property type="entry name" value="LRR receptor-like serine/threonine-protein kinase GSO1"/>
    <property type="match status" value="2"/>
</dbReference>
<keyword evidence="7" id="KW-0677">Repeat</keyword>
<feature type="transmembrane region" description="Helical" evidence="12">
    <location>
        <begin position="921"/>
        <end position="941"/>
    </location>
</feature>
<evidence type="ECO:0000256" key="7">
    <source>
        <dbReference type="ARBA" id="ARBA00022737"/>
    </source>
</evidence>
<keyword evidence="16" id="KW-1185">Reference proteome</keyword>
<keyword evidence="8 12" id="KW-1133">Transmembrane helix</keyword>
<accession>A0AAV5JKU0</accession>
<dbReference type="PANTHER" id="PTHR48061:SF12">
    <property type="entry name" value="DISEASE RESISTANCE LIKE PROTEIN"/>
    <property type="match status" value="1"/>
</dbReference>